<feature type="region of interest" description="Disordered" evidence="5">
    <location>
        <begin position="362"/>
        <end position="383"/>
    </location>
</feature>
<dbReference type="GeneID" id="7824831"/>
<accession>I7MAT7</accession>
<name>I7MAT7_TETTS</name>
<dbReference type="GO" id="GO:0061630">
    <property type="term" value="F:ubiquitin protein ligase activity"/>
    <property type="evidence" value="ECO:0007669"/>
    <property type="project" value="TreeGrafter"/>
</dbReference>
<dbReference type="eggNOG" id="KOG0800">
    <property type="taxonomic scope" value="Eukaryota"/>
</dbReference>
<feature type="compositionally biased region" description="Acidic residues" evidence="5">
    <location>
        <begin position="322"/>
        <end position="331"/>
    </location>
</feature>
<keyword evidence="8" id="KW-1185">Reference proteome</keyword>
<feature type="region of interest" description="Disordered" evidence="5">
    <location>
        <begin position="298"/>
        <end position="339"/>
    </location>
</feature>
<dbReference type="InParanoid" id="I7MAT7"/>
<dbReference type="KEGG" id="tet:TTHERM_00670470"/>
<sequence length="539" mass="63497">MDIISSDNNQYFCETCQMYIQTSLQPIHSTFCQGVSPQDINLYSDSQVYELSRMMQEYNLFDYYLSLDFKTNSTNQRYIFEDYFPDDTDQIDTQSQTPPSLPNQTQQQFSNNQSQFSQQNNSQQQFQQPQIKVTGGNFQGNQNQAQTQRQLQTNQESNTSRQNTYQAQYNRNNSSQLQSQQVNAPQRLCQAIQGQYKTPVVSQNSCQKQGNQTNYLSGNPCNLTKQQTQNQNYEDNFDDTYQCHQCYDYVKISDYSTHQAECRNQYIKCKYCNSFYPFSLINQHVLFCQKQNNQMQQQQSSSIRSQKKLNNQNTQTKNNGYDTDDFEDNRDIDEHNSADYNNSVYENLSLYGTSQFNMEERSLANRQRQYQQSSSNLQTQQSTLSNFNNQSNIATENNQNQNQNPNDWTQLSPDYFNRALNVIFPSFLGDQDDFRRQQNEQFRNNLITRLINISRFGINGDNCRGLTSNQKNKFIKVNYKQKQQSEYKTCSICMCDYEEDEEINILDCMHRYHVECISKWFQSRTTCPVCKRDMSDYLL</sequence>
<evidence type="ECO:0000256" key="2">
    <source>
        <dbReference type="ARBA" id="ARBA00022771"/>
    </source>
</evidence>
<dbReference type="AlphaFoldDB" id="I7MAT7"/>
<gene>
    <name evidence="7" type="ORF">TTHERM_00670470</name>
</gene>
<keyword evidence="3" id="KW-0862">Zinc</keyword>
<feature type="compositionally biased region" description="Low complexity" evidence="5">
    <location>
        <begin position="298"/>
        <end position="319"/>
    </location>
</feature>
<dbReference type="InterPro" id="IPR001841">
    <property type="entry name" value="Znf_RING"/>
</dbReference>
<dbReference type="RefSeq" id="XP_001026368.1">
    <property type="nucleotide sequence ID" value="XM_001026368.2"/>
</dbReference>
<evidence type="ECO:0000256" key="5">
    <source>
        <dbReference type="SAM" id="MobiDB-lite"/>
    </source>
</evidence>
<evidence type="ECO:0000313" key="8">
    <source>
        <dbReference type="Proteomes" id="UP000009168"/>
    </source>
</evidence>
<dbReference type="HOGENOM" id="CLU_505789_0_0_1"/>
<dbReference type="InterPro" id="IPR013083">
    <property type="entry name" value="Znf_RING/FYVE/PHD"/>
</dbReference>
<organism evidence="7 8">
    <name type="scientific">Tetrahymena thermophila (strain SB210)</name>
    <dbReference type="NCBI Taxonomy" id="312017"/>
    <lineage>
        <taxon>Eukaryota</taxon>
        <taxon>Sar</taxon>
        <taxon>Alveolata</taxon>
        <taxon>Ciliophora</taxon>
        <taxon>Intramacronucleata</taxon>
        <taxon>Oligohymenophorea</taxon>
        <taxon>Hymenostomatida</taxon>
        <taxon>Tetrahymenina</taxon>
        <taxon>Tetrahymenidae</taxon>
        <taxon>Tetrahymena</taxon>
    </lineage>
</organism>
<protein>
    <submittedName>
        <fullName evidence="7">Zinc finger, C3HC4 type (RING finger) protein</fullName>
    </submittedName>
</protein>
<dbReference type="InterPro" id="IPR051834">
    <property type="entry name" value="RING_finger_E3_ligase"/>
</dbReference>
<dbReference type="OMA" id="EIYEYFT"/>
<feature type="domain" description="RING-type" evidence="6">
    <location>
        <begin position="490"/>
        <end position="531"/>
    </location>
</feature>
<keyword evidence="2 4" id="KW-0863">Zinc-finger</keyword>
<evidence type="ECO:0000256" key="1">
    <source>
        <dbReference type="ARBA" id="ARBA00022723"/>
    </source>
</evidence>
<evidence type="ECO:0000259" key="6">
    <source>
        <dbReference type="PROSITE" id="PS50089"/>
    </source>
</evidence>
<dbReference type="PANTHER" id="PTHR45931">
    <property type="entry name" value="SI:CH211-59O9.10"/>
    <property type="match status" value="1"/>
</dbReference>
<evidence type="ECO:0000313" key="7">
    <source>
        <dbReference type="EMBL" id="EAS06123.1"/>
    </source>
</evidence>
<dbReference type="Proteomes" id="UP000009168">
    <property type="component" value="Unassembled WGS sequence"/>
</dbReference>
<proteinExistence type="predicted"/>
<dbReference type="PROSITE" id="PS50089">
    <property type="entry name" value="ZF_RING_2"/>
    <property type="match status" value="1"/>
</dbReference>
<keyword evidence="1" id="KW-0479">Metal-binding</keyword>
<dbReference type="SUPFAM" id="SSF57850">
    <property type="entry name" value="RING/U-box"/>
    <property type="match status" value="1"/>
</dbReference>
<dbReference type="OrthoDB" id="10062243at2759"/>
<evidence type="ECO:0000256" key="3">
    <source>
        <dbReference type="ARBA" id="ARBA00022833"/>
    </source>
</evidence>
<evidence type="ECO:0000256" key="4">
    <source>
        <dbReference type="PROSITE-ProRule" id="PRU00175"/>
    </source>
</evidence>
<feature type="compositionally biased region" description="Low complexity" evidence="5">
    <location>
        <begin position="91"/>
        <end position="155"/>
    </location>
</feature>
<feature type="compositionally biased region" description="Low complexity" evidence="5">
    <location>
        <begin position="365"/>
        <end position="383"/>
    </location>
</feature>
<dbReference type="GO" id="GO:0006511">
    <property type="term" value="P:ubiquitin-dependent protein catabolic process"/>
    <property type="evidence" value="ECO:0007669"/>
    <property type="project" value="TreeGrafter"/>
</dbReference>
<dbReference type="EMBL" id="GG662308">
    <property type="protein sequence ID" value="EAS06123.1"/>
    <property type="molecule type" value="Genomic_DNA"/>
</dbReference>
<dbReference type="Pfam" id="PF13639">
    <property type="entry name" value="zf-RING_2"/>
    <property type="match status" value="1"/>
</dbReference>
<dbReference type="GO" id="GO:0005634">
    <property type="term" value="C:nucleus"/>
    <property type="evidence" value="ECO:0007669"/>
    <property type="project" value="TreeGrafter"/>
</dbReference>
<reference evidence="8" key="1">
    <citation type="journal article" date="2006" name="PLoS Biol.">
        <title>Macronuclear genome sequence of the ciliate Tetrahymena thermophila, a model eukaryote.</title>
        <authorList>
            <person name="Eisen J.A."/>
            <person name="Coyne R.S."/>
            <person name="Wu M."/>
            <person name="Wu D."/>
            <person name="Thiagarajan M."/>
            <person name="Wortman J.R."/>
            <person name="Badger J.H."/>
            <person name="Ren Q."/>
            <person name="Amedeo P."/>
            <person name="Jones K.M."/>
            <person name="Tallon L.J."/>
            <person name="Delcher A.L."/>
            <person name="Salzberg S.L."/>
            <person name="Silva J.C."/>
            <person name="Haas B.J."/>
            <person name="Majoros W.H."/>
            <person name="Farzad M."/>
            <person name="Carlton J.M."/>
            <person name="Smith R.K. Jr."/>
            <person name="Garg J."/>
            <person name="Pearlman R.E."/>
            <person name="Karrer K.M."/>
            <person name="Sun L."/>
            <person name="Manning G."/>
            <person name="Elde N.C."/>
            <person name="Turkewitz A.P."/>
            <person name="Asai D.J."/>
            <person name="Wilkes D.E."/>
            <person name="Wang Y."/>
            <person name="Cai H."/>
            <person name="Collins K."/>
            <person name="Stewart B.A."/>
            <person name="Lee S.R."/>
            <person name="Wilamowska K."/>
            <person name="Weinberg Z."/>
            <person name="Ruzzo W.L."/>
            <person name="Wloga D."/>
            <person name="Gaertig J."/>
            <person name="Frankel J."/>
            <person name="Tsao C.-C."/>
            <person name="Gorovsky M.A."/>
            <person name="Keeling P.J."/>
            <person name="Waller R.F."/>
            <person name="Patron N.J."/>
            <person name="Cherry J.M."/>
            <person name="Stover N.A."/>
            <person name="Krieger C.J."/>
            <person name="del Toro C."/>
            <person name="Ryder H.F."/>
            <person name="Williamson S.C."/>
            <person name="Barbeau R.A."/>
            <person name="Hamilton E.P."/>
            <person name="Orias E."/>
        </authorList>
    </citation>
    <scope>NUCLEOTIDE SEQUENCE [LARGE SCALE GENOMIC DNA]</scope>
    <source>
        <strain evidence="8">SB210</strain>
    </source>
</reference>
<dbReference type="Gene3D" id="3.30.40.10">
    <property type="entry name" value="Zinc/RING finger domain, C3HC4 (zinc finger)"/>
    <property type="match status" value="1"/>
</dbReference>
<feature type="region of interest" description="Disordered" evidence="5">
    <location>
        <begin position="87"/>
        <end position="164"/>
    </location>
</feature>
<dbReference type="PANTHER" id="PTHR45931:SF3">
    <property type="entry name" value="RING ZINC FINGER-CONTAINING PROTEIN"/>
    <property type="match status" value="1"/>
</dbReference>
<dbReference type="GO" id="GO:0008270">
    <property type="term" value="F:zinc ion binding"/>
    <property type="evidence" value="ECO:0007669"/>
    <property type="project" value="UniProtKB-KW"/>
</dbReference>
<dbReference type="SMART" id="SM00184">
    <property type="entry name" value="RING"/>
    <property type="match status" value="1"/>
</dbReference>